<sequence>MKTCRFLAERGALILLIGKDETTGTEGIRGKLAGGNYGCS</sequence>
<proteinExistence type="predicted"/>
<protein>
    <submittedName>
        <fullName evidence="1">Uncharacterized protein</fullName>
    </submittedName>
</protein>
<dbReference type="EMBL" id="CM007650">
    <property type="protein sequence ID" value="ONM56193.1"/>
    <property type="molecule type" value="Genomic_DNA"/>
</dbReference>
<evidence type="ECO:0000313" key="1">
    <source>
        <dbReference type="EMBL" id="ONM56193.1"/>
    </source>
</evidence>
<dbReference type="AlphaFoldDB" id="A0A1D6I821"/>
<reference evidence="1" key="1">
    <citation type="submission" date="2015-12" db="EMBL/GenBank/DDBJ databases">
        <title>Update maize B73 reference genome by single molecule sequencing technologies.</title>
        <authorList>
            <consortium name="Maize Genome Sequencing Project"/>
            <person name="Ware D."/>
        </authorList>
    </citation>
    <scope>NUCLEOTIDE SEQUENCE [LARGE SCALE GENOMIC DNA]</scope>
    <source>
        <tissue evidence="1">Seedling</tissue>
    </source>
</reference>
<organism evidence="1">
    <name type="scientific">Zea mays</name>
    <name type="common">Maize</name>
    <dbReference type="NCBI Taxonomy" id="4577"/>
    <lineage>
        <taxon>Eukaryota</taxon>
        <taxon>Viridiplantae</taxon>
        <taxon>Streptophyta</taxon>
        <taxon>Embryophyta</taxon>
        <taxon>Tracheophyta</taxon>
        <taxon>Spermatophyta</taxon>
        <taxon>Magnoliopsida</taxon>
        <taxon>Liliopsida</taxon>
        <taxon>Poales</taxon>
        <taxon>Poaceae</taxon>
        <taxon>PACMAD clade</taxon>
        <taxon>Panicoideae</taxon>
        <taxon>Andropogonodae</taxon>
        <taxon>Andropogoneae</taxon>
        <taxon>Tripsacinae</taxon>
        <taxon>Zea</taxon>
    </lineage>
</organism>
<gene>
    <name evidence="1" type="ORF">ZEAMMB73_Zm00001d021035</name>
</gene>
<name>A0A1D6I821_MAIZE</name>
<dbReference type="InParanoid" id="A0A1D6I821"/>
<accession>A0A1D6I821</accession>